<name>A0A2S2C764_9NOCA</name>
<accession>A0A2S2C764</accession>
<reference evidence="2 3" key="1">
    <citation type="submission" date="2017-05" db="EMBL/GenBank/DDBJ databases">
        <title>Isolation of Rhodococcus sp. S2-17 biodegrading of BP-3.</title>
        <authorList>
            <person name="Lee Y."/>
            <person name="Kim K.H."/>
            <person name="Chun B.H."/>
            <person name="Jung H.S."/>
            <person name="Jeon C.O."/>
        </authorList>
    </citation>
    <scope>NUCLEOTIDE SEQUENCE [LARGE SCALE GENOMIC DNA]</scope>
    <source>
        <strain evidence="2 3">S2-17</strain>
        <plasmid evidence="3">prb98</plasmid>
    </source>
</reference>
<feature type="compositionally biased region" description="Basic and acidic residues" evidence="1">
    <location>
        <begin position="86"/>
        <end position="96"/>
    </location>
</feature>
<dbReference type="Proteomes" id="UP000245711">
    <property type="component" value="Plasmid pRB98"/>
</dbReference>
<protein>
    <submittedName>
        <fullName evidence="2">Uncharacterized protein</fullName>
    </submittedName>
</protein>
<dbReference type="KEGG" id="roz:CBI38_30795"/>
<organism evidence="2 3">
    <name type="scientific">Rhodococcus oxybenzonivorans</name>
    <dbReference type="NCBI Taxonomy" id="1990687"/>
    <lineage>
        <taxon>Bacteria</taxon>
        <taxon>Bacillati</taxon>
        <taxon>Actinomycetota</taxon>
        <taxon>Actinomycetes</taxon>
        <taxon>Mycobacteriales</taxon>
        <taxon>Nocardiaceae</taxon>
        <taxon>Rhodococcus</taxon>
    </lineage>
</organism>
<evidence type="ECO:0000313" key="3">
    <source>
        <dbReference type="Proteomes" id="UP000245711"/>
    </source>
</evidence>
<sequence>MIWRVLIDPPWAKDRWIAAAGVRDRYIPLLSLSRPPGRYRRRVAVRAAQRHDGGRDQSAFGHSQVAWPRTDHSGRRGDAETPSSRTESRRCSDHRGALLPTACA</sequence>
<feature type="compositionally biased region" description="Basic and acidic residues" evidence="1">
    <location>
        <begin position="69"/>
        <end position="79"/>
    </location>
</feature>
<feature type="region of interest" description="Disordered" evidence="1">
    <location>
        <begin position="48"/>
        <end position="104"/>
    </location>
</feature>
<evidence type="ECO:0000256" key="1">
    <source>
        <dbReference type="SAM" id="MobiDB-lite"/>
    </source>
</evidence>
<gene>
    <name evidence="2" type="ORF">CBI38_30795</name>
</gene>
<keyword evidence="2" id="KW-0614">Plasmid</keyword>
<proteinExistence type="predicted"/>
<evidence type="ECO:0000313" key="2">
    <source>
        <dbReference type="EMBL" id="AWK76628.1"/>
    </source>
</evidence>
<keyword evidence="3" id="KW-1185">Reference proteome</keyword>
<geneLocation type="plasmid" evidence="3">
    <name>prb98</name>
</geneLocation>
<dbReference type="EMBL" id="CP021355">
    <property type="protein sequence ID" value="AWK76628.1"/>
    <property type="molecule type" value="Genomic_DNA"/>
</dbReference>
<dbReference type="AlphaFoldDB" id="A0A2S2C764"/>